<dbReference type="EMBL" id="MT141362">
    <property type="protein sequence ID" value="QJA59257.1"/>
    <property type="molecule type" value="Genomic_DNA"/>
</dbReference>
<evidence type="ECO:0000313" key="1">
    <source>
        <dbReference type="EMBL" id="QJA59257.1"/>
    </source>
</evidence>
<sequence length="76" mass="9038">MPDEVLTPRDYRMARLTRGEEPYHFQRDRQLLNKQPRPAQPGIQPNRKPRLVGWGMSSIDYWQGITADYLRRKNNG</sequence>
<name>A0A6M3IQ60_9ZZZZ</name>
<reference evidence="1" key="1">
    <citation type="submission" date="2020-03" db="EMBL/GenBank/DDBJ databases">
        <title>The deep terrestrial virosphere.</title>
        <authorList>
            <person name="Holmfeldt K."/>
            <person name="Nilsson E."/>
            <person name="Simone D."/>
            <person name="Lopez-Fernandez M."/>
            <person name="Wu X."/>
            <person name="de Brujin I."/>
            <person name="Lundin D."/>
            <person name="Andersson A."/>
            <person name="Bertilsson S."/>
            <person name="Dopson M."/>
        </authorList>
    </citation>
    <scope>NUCLEOTIDE SEQUENCE</scope>
    <source>
        <strain evidence="1">MM415B01320</strain>
    </source>
</reference>
<organism evidence="1">
    <name type="scientific">viral metagenome</name>
    <dbReference type="NCBI Taxonomy" id="1070528"/>
    <lineage>
        <taxon>unclassified sequences</taxon>
        <taxon>metagenomes</taxon>
        <taxon>organismal metagenomes</taxon>
    </lineage>
</organism>
<proteinExistence type="predicted"/>
<accession>A0A6M3IQ60</accession>
<dbReference type="AlphaFoldDB" id="A0A6M3IQ60"/>
<gene>
    <name evidence="1" type="ORF">MM415B01320_0008</name>
</gene>
<protein>
    <submittedName>
        <fullName evidence="1">Uncharacterized protein</fullName>
    </submittedName>
</protein>